<protein>
    <submittedName>
        <fullName evidence="1">Uncharacterized protein</fullName>
    </submittedName>
</protein>
<dbReference type="EMBL" id="JH159166">
    <property type="protein sequence ID" value="EGZ05511.1"/>
    <property type="molecule type" value="Genomic_DNA"/>
</dbReference>
<dbReference type="SUPFAM" id="SSF140860">
    <property type="entry name" value="Pseudo ankyrin repeat-like"/>
    <property type="match status" value="1"/>
</dbReference>
<reference evidence="1 2" key="1">
    <citation type="journal article" date="2006" name="Science">
        <title>Phytophthora genome sequences uncover evolutionary origins and mechanisms of pathogenesis.</title>
        <authorList>
            <person name="Tyler B.M."/>
            <person name="Tripathy S."/>
            <person name="Zhang X."/>
            <person name="Dehal P."/>
            <person name="Jiang R.H."/>
            <person name="Aerts A."/>
            <person name="Arredondo F.D."/>
            <person name="Baxter L."/>
            <person name="Bensasson D."/>
            <person name="Beynon J.L."/>
            <person name="Chapman J."/>
            <person name="Damasceno C.M."/>
            <person name="Dorrance A.E."/>
            <person name="Dou D."/>
            <person name="Dickerman A.W."/>
            <person name="Dubchak I.L."/>
            <person name="Garbelotto M."/>
            <person name="Gijzen M."/>
            <person name="Gordon S.G."/>
            <person name="Govers F."/>
            <person name="Grunwald N.J."/>
            <person name="Huang W."/>
            <person name="Ivors K.L."/>
            <person name="Jones R.W."/>
            <person name="Kamoun S."/>
            <person name="Krampis K."/>
            <person name="Lamour K.H."/>
            <person name="Lee M.K."/>
            <person name="McDonald W.H."/>
            <person name="Medina M."/>
            <person name="Meijer H.J."/>
            <person name="Nordberg E.K."/>
            <person name="Maclean D.J."/>
            <person name="Ospina-Giraldo M.D."/>
            <person name="Morris P.F."/>
            <person name="Phuntumart V."/>
            <person name="Putnam N.H."/>
            <person name="Rash S."/>
            <person name="Rose J.K."/>
            <person name="Sakihama Y."/>
            <person name="Salamov A.A."/>
            <person name="Savidor A."/>
            <person name="Scheuring C.F."/>
            <person name="Smith B.M."/>
            <person name="Sobral B.W."/>
            <person name="Terry A."/>
            <person name="Torto-Alalibo T.A."/>
            <person name="Win J."/>
            <person name="Xu Z."/>
            <person name="Zhang H."/>
            <person name="Grigoriev I.V."/>
            <person name="Rokhsar D.S."/>
            <person name="Boore J.L."/>
        </authorList>
    </citation>
    <scope>NUCLEOTIDE SEQUENCE [LARGE SCALE GENOMIC DNA]</scope>
    <source>
        <strain evidence="1 2">P6497</strain>
    </source>
</reference>
<dbReference type="InParanoid" id="G5AFZ9"/>
<dbReference type="GeneID" id="20642938"/>
<sequence>MQFEDNDQKVAISHALTLGDYALGALLLPSGKCFANYAPWCPPPEMIEEMLRFEHFRWDEDRISDVVASLAATGRLDVMQQLFQLFSPLKEDHACWKKAWRNSLLTACDHGKLLVLQWLMKHPLGYEEECTCIILRAQLVDSAATRGHVVVMEYLLEERAFNERGVSFDTIDRVCKDQFESVKGLLDHELLEGESQLSYAIASAARYGRLDILQLFETLDSPAKDGVVGLKRKRTGQQYLIWGSDKKAHYSAAEGALLSGHVRFALWLSKKFPAIALSYKDVSRSEVFRVDAGYADNLFEVLLFLRVVYPGVFTPGFLQELRKKFSGSCHVDTHNSSFALAWLDEYFSSSLRAIRRS</sequence>
<dbReference type="PANTHER" id="PTHR46586">
    <property type="entry name" value="ANKYRIN REPEAT-CONTAINING PROTEIN"/>
    <property type="match status" value="1"/>
</dbReference>
<dbReference type="PANTHER" id="PTHR46586:SF3">
    <property type="entry name" value="ANKYRIN REPEAT-CONTAINING PROTEIN"/>
    <property type="match status" value="1"/>
</dbReference>
<proteinExistence type="predicted"/>
<evidence type="ECO:0000313" key="1">
    <source>
        <dbReference type="EMBL" id="EGZ05511.1"/>
    </source>
</evidence>
<dbReference type="InterPro" id="IPR052050">
    <property type="entry name" value="SecEffector_AnkRepeat"/>
</dbReference>
<dbReference type="Proteomes" id="UP000002640">
    <property type="component" value="Unassembled WGS sequence"/>
</dbReference>
<evidence type="ECO:0000313" key="2">
    <source>
        <dbReference type="Proteomes" id="UP000002640"/>
    </source>
</evidence>
<name>G5AFZ9_PHYSP</name>
<dbReference type="AlphaFoldDB" id="G5AFZ9"/>
<organism evidence="1 2">
    <name type="scientific">Phytophthora sojae (strain P6497)</name>
    <name type="common">Soybean stem and root rot agent</name>
    <name type="synonym">Phytophthora megasperma f. sp. glycines</name>
    <dbReference type="NCBI Taxonomy" id="1094619"/>
    <lineage>
        <taxon>Eukaryota</taxon>
        <taxon>Sar</taxon>
        <taxon>Stramenopiles</taxon>
        <taxon>Oomycota</taxon>
        <taxon>Peronosporomycetes</taxon>
        <taxon>Peronosporales</taxon>
        <taxon>Peronosporaceae</taxon>
        <taxon>Phytophthora</taxon>
    </lineage>
</organism>
<accession>G5AFZ9</accession>
<gene>
    <name evidence="1" type="ORF">PHYSODRAFT_307772</name>
</gene>
<dbReference type="KEGG" id="psoj:PHYSODRAFT_307772"/>
<dbReference type="SMR" id="G5AFZ9"/>
<dbReference type="RefSeq" id="XP_009539042.1">
    <property type="nucleotide sequence ID" value="XM_009540747.1"/>
</dbReference>
<keyword evidence="2" id="KW-1185">Reference proteome</keyword>